<evidence type="ECO:0000313" key="11">
    <source>
        <dbReference type="EMBL" id="GAA0227550.1"/>
    </source>
</evidence>
<dbReference type="InterPro" id="IPR006685">
    <property type="entry name" value="MscS_channel_2nd"/>
</dbReference>
<dbReference type="InterPro" id="IPR011066">
    <property type="entry name" value="MscS_channel_C_sf"/>
</dbReference>
<keyword evidence="12" id="KW-1185">Reference proteome</keyword>
<feature type="domain" description="Mechanosensitive ion channel transmembrane helices 2/3" evidence="10">
    <location>
        <begin position="56"/>
        <end position="97"/>
    </location>
</feature>
<keyword evidence="3" id="KW-1003">Cell membrane</keyword>
<dbReference type="EMBL" id="BAAADG010000006">
    <property type="protein sequence ID" value="GAA0227550.1"/>
    <property type="molecule type" value="Genomic_DNA"/>
</dbReference>
<comment type="subunit">
    <text evidence="7">Homoheptamer.</text>
</comment>
<feature type="domain" description="Mechanosensitive ion channel MscS C-terminal" evidence="9">
    <location>
        <begin position="171"/>
        <end position="253"/>
    </location>
</feature>
<evidence type="ECO:0000259" key="9">
    <source>
        <dbReference type="Pfam" id="PF21082"/>
    </source>
</evidence>
<dbReference type="Gene3D" id="2.30.30.60">
    <property type="match status" value="1"/>
</dbReference>
<dbReference type="InterPro" id="IPR008910">
    <property type="entry name" value="MSC_TM_helix"/>
</dbReference>
<keyword evidence="7" id="KW-0813">Transport</keyword>
<comment type="function">
    <text evidence="7">Mechanosensitive channel that participates in the regulation of osmotic pressure changes within the cell, opening in response to stretch forces in the membrane lipid bilayer, without the need for other proteins. Contributes to normal resistance to hypoosmotic shock. Forms an ion channel of 1.0 nanosiemens conductance with a slight preference for anions.</text>
</comment>
<keyword evidence="7" id="KW-0407">Ion channel</keyword>
<dbReference type="Pfam" id="PF21088">
    <property type="entry name" value="MS_channel_1st"/>
    <property type="match status" value="1"/>
</dbReference>
<sequence length="274" mass="30070">METATGSIVVFWLINILYAAIIVFVGRIVVKWLVKMSRKLMVRANLDPILINFFSTIANAILLLFVLIAALDQLGVDTTSMIAVLGAAGLAVGLALKDSLQNFAAGVMLILFRPFKIGDFVEAGGTAGVIESITIFNTIMKTGDNREVIVPNGLIYDDTITNYSAKDTRRIDMVFGIGYDDDLLKAKQLLTDIVTGHEKVMADPAPVIRVSELGDSSVNFDVRPWVAAADYWPVRSELIETIKLAFDENGISIPYPQMDIHFNNLDKEQDDKAA</sequence>
<evidence type="ECO:0000259" key="10">
    <source>
        <dbReference type="Pfam" id="PF21088"/>
    </source>
</evidence>
<evidence type="ECO:0000259" key="8">
    <source>
        <dbReference type="Pfam" id="PF00924"/>
    </source>
</evidence>
<evidence type="ECO:0000256" key="1">
    <source>
        <dbReference type="ARBA" id="ARBA00004651"/>
    </source>
</evidence>
<dbReference type="InterPro" id="IPR049142">
    <property type="entry name" value="MS_channel_1st"/>
</dbReference>
<evidence type="ECO:0000256" key="3">
    <source>
        <dbReference type="ARBA" id="ARBA00022475"/>
    </source>
</evidence>
<comment type="caution">
    <text evidence="7">Lacks conserved residue(s) required for the propagation of feature annotation.</text>
</comment>
<proteinExistence type="inferred from homology"/>
<keyword evidence="5 7" id="KW-1133">Transmembrane helix</keyword>
<dbReference type="PANTHER" id="PTHR30221:SF1">
    <property type="entry name" value="SMALL-CONDUCTANCE MECHANOSENSITIVE CHANNEL"/>
    <property type="match status" value="1"/>
</dbReference>
<comment type="caution">
    <text evidence="11">The sequence shown here is derived from an EMBL/GenBank/DDBJ whole genome shotgun (WGS) entry which is preliminary data.</text>
</comment>
<dbReference type="Proteomes" id="UP001501476">
    <property type="component" value="Unassembled WGS sequence"/>
</dbReference>
<feature type="transmembrane region" description="Helical" evidence="7">
    <location>
        <begin position="6"/>
        <end position="30"/>
    </location>
</feature>
<evidence type="ECO:0000256" key="2">
    <source>
        <dbReference type="ARBA" id="ARBA00008017"/>
    </source>
</evidence>
<feature type="transmembrane region" description="Helical" evidence="7">
    <location>
        <begin position="50"/>
        <end position="71"/>
    </location>
</feature>
<organism evidence="11 12">
    <name type="scientific">Methylophaga marina</name>
    <dbReference type="NCBI Taxonomy" id="45495"/>
    <lineage>
        <taxon>Bacteria</taxon>
        <taxon>Pseudomonadati</taxon>
        <taxon>Pseudomonadota</taxon>
        <taxon>Gammaproteobacteria</taxon>
        <taxon>Thiotrichales</taxon>
        <taxon>Piscirickettsiaceae</taxon>
        <taxon>Methylophaga</taxon>
    </lineage>
</organism>
<dbReference type="Pfam" id="PF21082">
    <property type="entry name" value="MS_channel_3rd"/>
    <property type="match status" value="1"/>
</dbReference>
<dbReference type="SUPFAM" id="SSF82689">
    <property type="entry name" value="Mechanosensitive channel protein MscS (YggB), C-terminal domain"/>
    <property type="match status" value="1"/>
</dbReference>
<keyword evidence="4 7" id="KW-0812">Transmembrane</keyword>
<reference evidence="12" key="1">
    <citation type="journal article" date="2019" name="Int. J. Syst. Evol. Microbiol.">
        <title>The Global Catalogue of Microorganisms (GCM) 10K type strain sequencing project: providing services to taxonomists for standard genome sequencing and annotation.</title>
        <authorList>
            <consortium name="The Broad Institute Genomics Platform"/>
            <consortium name="The Broad Institute Genome Sequencing Center for Infectious Disease"/>
            <person name="Wu L."/>
            <person name="Ma J."/>
        </authorList>
    </citation>
    <scope>NUCLEOTIDE SEQUENCE [LARGE SCALE GENOMIC DNA]</scope>
    <source>
        <strain evidence="12">JCM 6886</strain>
    </source>
</reference>
<feature type="domain" description="Mechanosensitive ion channel MscS" evidence="8">
    <location>
        <begin position="98"/>
        <end position="164"/>
    </location>
</feature>
<keyword evidence="7" id="KW-0406">Ion transport</keyword>
<dbReference type="Pfam" id="PF00924">
    <property type="entry name" value="MS_channel_2nd"/>
    <property type="match status" value="1"/>
</dbReference>
<dbReference type="InterPro" id="IPR011014">
    <property type="entry name" value="MscS_channel_TM-2"/>
</dbReference>
<keyword evidence="6 7" id="KW-0472">Membrane</keyword>
<name>A0ABP3DAY3_9GAMM</name>
<dbReference type="InterPro" id="IPR045275">
    <property type="entry name" value="MscS_archaea/bacteria_type"/>
</dbReference>
<evidence type="ECO:0000256" key="5">
    <source>
        <dbReference type="ARBA" id="ARBA00022989"/>
    </source>
</evidence>
<gene>
    <name evidence="11" type="primary">mscS</name>
    <name evidence="11" type="ORF">GCM10008964_18680</name>
</gene>
<comment type="subcellular location">
    <subcellularLocation>
        <location evidence="7">Cell inner membrane</location>
        <topology evidence="7">Multi-pass membrane protein</topology>
    </subcellularLocation>
    <subcellularLocation>
        <location evidence="1">Cell membrane</location>
        <topology evidence="1">Multi-pass membrane protein</topology>
    </subcellularLocation>
</comment>
<keyword evidence="7" id="KW-0997">Cell inner membrane</keyword>
<evidence type="ECO:0000313" key="12">
    <source>
        <dbReference type="Proteomes" id="UP001501476"/>
    </source>
</evidence>
<dbReference type="Gene3D" id="3.30.70.100">
    <property type="match status" value="1"/>
</dbReference>
<dbReference type="PANTHER" id="PTHR30221">
    <property type="entry name" value="SMALL-CONDUCTANCE MECHANOSENSITIVE CHANNEL"/>
    <property type="match status" value="1"/>
</dbReference>
<accession>A0ABP3DAY3</accession>
<dbReference type="InterPro" id="IPR010920">
    <property type="entry name" value="LSM_dom_sf"/>
</dbReference>
<dbReference type="InterPro" id="IPR049278">
    <property type="entry name" value="MS_channel_C"/>
</dbReference>
<evidence type="ECO:0000256" key="4">
    <source>
        <dbReference type="ARBA" id="ARBA00022692"/>
    </source>
</evidence>
<dbReference type="Pfam" id="PF05552">
    <property type="entry name" value="MS_channel_1st_1"/>
    <property type="match status" value="1"/>
</dbReference>
<comment type="similarity">
    <text evidence="2 7">Belongs to the MscS (TC 1.A.23) family.</text>
</comment>
<evidence type="ECO:0000256" key="6">
    <source>
        <dbReference type="ARBA" id="ARBA00023136"/>
    </source>
</evidence>
<dbReference type="RefSeq" id="WP_286305777.1">
    <property type="nucleotide sequence ID" value="NZ_AP027741.1"/>
</dbReference>
<dbReference type="Gene3D" id="1.10.287.1260">
    <property type="match status" value="1"/>
</dbReference>
<protein>
    <recommendedName>
        <fullName evidence="7">Small-conductance mechanosensitive channel</fullName>
    </recommendedName>
</protein>
<evidence type="ECO:0000256" key="7">
    <source>
        <dbReference type="RuleBase" id="RU369025"/>
    </source>
</evidence>
<feature type="transmembrane region" description="Helical" evidence="7">
    <location>
        <begin position="77"/>
        <end position="96"/>
    </location>
</feature>
<dbReference type="InterPro" id="IPR023408">
    <property type="entry name" value="MscS_beta-dom_sf"/>
</dbReference>
<dbReference type="SUPFAM" id="SSF50182">
    <property type="entry name" value="Sm-like ribonucleoproteins"/>
    <property type="match status" value="1"/>
</dbReference>
<dbReference type="SUPFAM" id="SSF82861">
    <property type="entry name" value="Mechanosensitive channel protein MscS (YggB), transmembrane region"/>
    <property type="match status" value="1"/>
</dbReference>